<protein>
    <submittedName>
        <fullName evidence="1">Uncharacterized protein</fullName>
    </submittedName>
</protein>
<accession>A0AAV4H8V7</accession>
<dbReference type="AlphaFoldDB" id="A0AAV4H8V7"/>
<sequence>ELERCIESSLLAKLADRILEENISSAKLKNLARCKKCNFVAEVPSTWVQFECLRDTCGHVSRLDNHSLLRQYTLFLSVTTYQSRTTTPLRIGLS</sequence>
<keyword evidence="2" id="KW-1185">Reference proteome</keyword>
<dbReference type="Proteomes" id="UP000762676">
    <property type="component" value="Unassembled WGS sequence"/>
</dbReference>
<name>A0AAV4H8V7_9GAST</name>
<evidence type="ECO:0000313" key="1">
    <source>
        <dbReference type="EMBL" id="GFR93035.1"/>
    </source>
</evidence>
<proteinExistence type="predicted"/>
<gene>
    <name evidence="1" type="ORF">ElyMa_002632600</name>
</gene>
<evidence type="ECO:0000313" key="2">
    <source>
        <dbReference type="Proteomes" id="UP000762676"/>
    </source>
</evidence>
<dbReference type="EMBL" id="BMAT01005439">
    <property type="protein sequence ID" value="GFR93035.1"/>
    <property type="molecule type" value="Genomic_DNA"/>
</dbReference>
<reference evidence="1 2" key="1">
    <citation type="journal article" date="2021" name="Elife">
        <title>Chloroplast acquisition without the gene transfer in kleptoplastic sea slugs, Plakobranchus ocellatus.</title>
        <authorList>
            <person name="Maeda T."/>
            <person name="Takahashi S."/>
            <person name="Yoshida T."/>
            <person name="Shimamura S."/>
            <person name="Takaki Y."/>
            <person name="Nagai Y."/>
            <person name="Toyoda A."/>
            <person name="Suzuki Y."/>
            <person name="Arimoto A."/>
            <person name="Ishii H."/>
            <person name="Satoh N."/>
            <person name="Nishiyama T."/>
            <person name="Hasebe M."/>
            <person name="Maruyama T."/>
            <person name="Minagawa J."/>
            <person name="Obokata J."/>
            <person name="Shigenobu S."/>
        </authorList>
    </citation>
    <scope>NUCLEOTIDE SEQUENCE [LARGE SCALE GENOMIC DNA]</scope>
</reference>
<feature type="non-terminal residue" evidence="1">
    <location>
        <position position="1"/>
    </location>
</feature>
<comment type="caution">
    <text evidence="1">The sequence shown here is derived from an EMBL/GenBank/DDBJ whole genome shotgun (WGS) entry which is preliminary data.</text>
</comment>
<organism evidence="1 2">
    <name type="scientific">Elysia marginata</name>
    <dbReference type="NCBI Taxonomy" id="1093978"/>
    <lineage>
        <taxon>Eukaryota</taxon>
        <taxon>Metazoa</taxon>
        <taxon>Spiralia</taxon>
        <taxon>Lophotrochozoa</taxon>
        <taxon>Mollusca</taxon>
        <taxon>Gastropoda</taxon>
        <taxon>Heterobranchia</taxon>
        <taxon>Euthyneura</taxon>
        <taxon>Panpulmonata</taxon>
        <taxon>Sacoglossa</taxon>
        <taxon>Placobranchoidea</taxon>
        <taxon>Plakobranchidae</taxon>
        <taxon>Elysia</taxon>
    </lineage>
</organism>